<dbReference type="PROSITE" id="PS51747">
    <property type="entry name" value="CYT_DCMP_DEAMINASES_2"/>
    <property type="match status" value="1"/>
</dbReference>
<evidence type="ECO:0000313" key="6">
    <source>
        <dbReference type="EMBL" id="KKW28222.1"/>
    </source>
</evidence>
<dbReference type="SUPFAM" id="SSF53927">
    <property type="entry name" value="Cytidine deaminase-like"/>
    <property type="match status" value="1"/>
</dbReference>
<dbReference type="InterPro" id="IPR002125">
    <property type="entry name" value="CMP_dCMP_dom"/>
</dbReference>
<dbReference type="GO" id="GO:0005737">
    <property type="term" value="C:cytoplasm"/>
    <property type="evidence" value="ECO:0007669"/>
    <property type="project" value="TreeGrafter"/>
</dbReference>
<reference evidence="6 7" key="1">
    <citation type="journal article" date="2015" name="Nature">
        <title>rRNA introns, odd ribosomes, and small enigmatic genomes across a large radiation of phyla.</title>
        <authorList>
            <person name="Brown C.T."/>
            <person name="Hug L.A."/>
            <person name="Thomas B.C."/>
            <person name="Sharon I."/>
            <person name="Castelle C.J."/>
            <person name="Singh A."/>
            <person name="Wilkins M.J."/>
            <person name="Williams K.H."/>
            <person name="Banfield J.F."/>
        </authorList>
    </citation>
    <scope>NUCLEOTIDE SEQUENCE [LARGE SCALE GENOMIC DNA]</scope>
</reference>
<evidence type="ECO:0000256" key="1">
    <source>
        <dbReference type="ARBA" id="ARBA00006576"/>
    </source>
</evidence>
<evidence type="ECO:0000256" key="4">
    <source>
        <dbReference type="ARBA" id="ARBA00022833"/>
    </source>
</evidence>
<accession>A0A0G1ZJN8</accession>
<proteinExistence type="inferred from homology"/>
<comment type="caution">
    <text evidence="6">The sequence shown here is derived from an EMBL/GenBank/DDBJ whole genome shotgun (WGS) entry which is preliminary data.</text>
</comment>
<dbReference type="PANTHER" id="PTHR11086">
    <property type="entry name" value="DEOXYCYTIDYLATE DEAMINASE-RELATED"/>
    <property type="match status" value="1"/>
</dbReference>
<keyword evidence="4" id="KW-0862">Zinc</keyword>
<keyword evidence="2" id="KW-0479">Metal-binding</keyword>
<dbReference type="InterPro" id="IPR016193">
    <property type="entry name" value="Cytidine_deaminase-like"/>
</dbReference>
<evidence type="ECO:0000259" key="5">
    <source>
        <dbReference type="PROSITE" id="PS51747"/>
    </source>
</evidence>
<sequence>MLVAYIPVLHQGYLELFRRYDEVGILGPDVLAQFTSVTRDLRAVDPFRMKSAIEGLGLVTSVRVLTLDDLLELRNRELVMPDDDISHHLAETHQLHVQFASLFLRWDKMAATAFKTPASNRSISHEACDLEIMALAKDESRHSADWWRQIGAVIVKDGAIIAKGHNHHLPTDFHLAHNGDPRSNFNAGEHIDLSTAMHGEAGLIARCAKDGIALNGASIFVTTFPCPNCARLIVSSGITRVYYTQGYSLLDAEQLFAACNVETIFVS</sequence>
<dbReference type="InterPro" id="IPR016192">
    <property type="entry name" value="APOBEC/CMP_deaminase_Zn-bd"/>
</dbReference>
<organism evidence="6 7">
    <name type="scientific">Candidatus Uhrbacteria bacterium GW2011_GWD2_52_7</name>
    <dbReference type="NCBI Taxonomy" id="1618989"/>
    <lineage>
        <taxon>Bacteria</taxon>
        <taxon>Candidatus Uhriibacteriota</taxon>
    </lineage>
</organism>
<dbReference type="InterPro" id="IPR015517">
    <property type="entry name" value="dCMP_deaminase-rel"/>
</dbReference>
<feature type="domain" description="CMP/dCMP-type deaminase" evidence="5">
    <location>
        <begin position="127"/>
        <end position="256"/>
    </location>
</feature>
<dbReference type="Proteomes" id="UP000034846">
    <property type="component" value="Unassembled WGS sequence"/>
</dbReference>
<evidence type="ECO:0000256" key="3">
    <source>
        <dbReference type="ARBA" id="ARBA00022801"/>
    </source>
</evidence>
<name>A0A0G1ZJN8_9BACT</name>
<comment type="similarity">
    <text evidence="1">Belongs to the cytidine and deoxycytidylate deaminase family.</text>
</comment>
<protein>
    <recommendedName>
        <fullName evidence="5">CMP/dCMP-type deaminase domain-containing protein</fullName>
    </recommendedName>
</protein>
<dbReference type="EMBL" id="LCRD01000080">
    <property type="protein sequence ID" value="KKW28222.1"/>
    <property type="molecule type" value="Genomic_DNA"/>
</dbReference>
<dbReference type="AlphaFoldDB" id="A0A0G1ZJN8"/>
<dbReference type="PROSITE" id="PS00903">
    <property type="entry name" value="CYT_DCMP_DEAMINASES_1"/>
    <property type="match status" value="1"/>
</dbReference>
<dbReference type="GO" id="GO:0008270">
    <property type="term" value="F:zinc ion binding"/>
    <property type="evidence" value="ECO:0007669"/>
    <property type="project" value="InterPro"/>
</dbReference>
<evidence type="ECO:0000313" key="7">
    <source>
        <dbReference type="Proteomes" id="UP000034846"/>
    </source>
</evidence>
<keyword evidence="3" id="KW-0378">Hydrolase</keyword>
<evidence type="ECO:0000256" key="2">
    <source>
        <dbReference type="ARBA" id="ARBA00022723"/>
    </source>
</evidence>
<dbReference type="Pfam" id="PF00383">
    <property type="entry name" value="dCMP_cyt_deam_1"/>
    <property type="match status" value="1"/>
</dbReference>
<dbReference type="GO" id="GO:0004132">
    <property type="term" value="F:dCMP deaminase activity"/>
    <property type="evidence" value="ECO:0007669"/>
    <property type="project" value="TreeGrafter"/>
</dbReference>
<dbReference type="Gene3D" id="3.40.140.10">
    <property type="entry name" value="Cytidine Deaminase, domain 2"/>
    <property type="match status" value="1"/>
</dbReference>
<dbReference type="PANTHER" id="PTHR11086:SF18">
    <property type="entry name" value="DEOXYCYTIDYLATE DEAMINASE"/>
    <property type="match status" value="1"/>
</dbReference>
<gene>
    <name evidence="6" type="ORF">UY72_C0080G0010</name>
</gene>